<dbReference type="AlphaFoldDB" id="A0AAV6H773"/>
<keyword evidence="12" id="KW-0040">ANK repeat</keyword>
<organism evidence="16 17">
    <name type="scientific">Alosa alosa</name>
    <name type="common">allis shad</name>
    <dbReference type="NCBI Taxonomy" id="278164"/>
    <lineage>
        <taxon>Eukaryota</taxon>
        <taxon>Metazoa</taxon>
        <taxon>Chordata</taxon>
        <taxon>Craniata</taxon>
        <taxon>Vertebrata</taxon>
        <taxon>Euteleostomi</taxon>
        <taxon>Actinopterygii</taxon>
        <taxon>Neopterygii</taxon>
        <taxon>Teleostei</taxon>
        <taxon>Clupei</taxon>
        <taxon>Clupeiformes</taxon>
        <taxon>Clupeoidei</taxon>
        <taxon>Clupeidae</taxon>
        <taxon>Alosa</taxon>
    </lineage>
</organism>
<comment type="caution">
    <text evidence="16">The sequence shown here is derived from an EMBL/GenBank/DDBJ whole genome shotgun (WGS) entry which is preliminary data.</text>
</comment>
<dbReference type="InterPro" id="IPR011009">
    <property type="entry name" value="Kinase-like_dom_sf"/>
</dbReference>
<dbReference type="SMART" id="SM00248">
    <property type="entry name" value="ANK"/>
    <property type="match status" value="3"/>
</dbReference>
<dbReference type="PANTHER" id="PTHR11584">
    <property type="entry name" value="SERINE/THREONINE PROTEIN KINASE"/>
    <property type="match status" value="1"/>
</dbReference>
<dbReference type="GO" id="GO:0004674">
    <property type="term" value="F:protein serine/threonine kinase activity"/>
    <property type="evidence" value="ECO:0007669"/>
    <property type="project" value="UniProtKB-KW"/>
</dbReference>
<reference evidence="16" key="1">
    <citation type="submission" date="2020-10" db="EMBL/GenBank/DDBJ databases">
        <title>Chromosome-scale genome assembly of the Allis shad, Alosa alosa.</title>
        <authorList>
            <person name="Margot Z."/>
            <person name="Christophe K."/>
            <person name="Cabau C."/>
            <person name="Louis A."/>
            <person name="Berthelot C."/>
            <person name="Parey E."/>
            <person name="Roest Crollius H."/>
            <person name="Montfort J."/>
            <person name="Robinson-Rechavi M."/>
            <person name="Bucao C."/>
            <person name="Bouchez O."/>
            <person name="Gislard M."/>
            <person name="Lluch J."/>
            <person name="Milhes M."/>
            <person name="Lampietro C."/>
            <person name="Lopez Roques C."/>
            <person name="Donnadieu C."/>
            <person name="Braasch I."/>
            <person name="Desvignes T."/>
            <person name="Postlethwait J."/>
            <person name="Bobe J."/>
            <person name="Guiguen Y."/>
        </authorList>
    </citation>
    <scope>NUCLEOTIDE SEQUENCE</scope>
    <source>
        <strain evidence="16">M-15738</strain>
        <tissue evidence="16">Blood</tissue>
    </source>
</reference>
<evidence type="ECO:0000256" key="6">
    <source>
        <dbReference type="ARBA" id="ARBA00022777"/>
    </source>
</evidence>
<evidence type="ECO:0000256" key="5">
    <source>
        <dbReference type="ARBA" id="ARBA00022741"/>
    </source>
</evidence>
<keyword evidence="17" id="KW-1185">Reference proteome</keyword>
<dbReference type="GO" id="GO:0035556">
    <property type="term" value="P:intracellular signal transduction"/>
    <property type="evidence" value="ECO:0007669"/>
    <property type="project" value="UniProtKB-ARBA"/>
</dbReference>
<dbReference type="Gene3D" id="1.10.510.10">
    <property type="entry name" value="Transferase(Phosphotransferase) domain 1"/>
    <property type="match status" value="1"/>
</dbReference>
<keyword evidence="6" id="KW-0418">Kinase</keyword>
<evidence type="ECO:0000256" key="1">
    <source>
        <dbReference type="ARBA" id="ARBA00008874"/>
    </source>
</evidence>
<protein>
    <recommendedName>
        <fullName evidence="10">Mitogen-activated protein kinase kinase kinase 19</fullName>
        <ecNumber evidence="2">2.7.11.1</ecNumber>
    </recommendedName>
    <alternativeName>
        <fullName evidence="11">SPS1/STE20-related protein kinase YSK4</fullName>
    </alternativeName>
</protein>
<dbReference type="SUPFAM" id="SSF56112">
    <property type="entry name" value="Protein kinase-like (PK-like)"/>
    <property type="match status" value="1"/>
</dbReference>
<evidence type="ECO:0000259" key="15">
    <source>
        <dbReference type="PROSITE" id="PS50011"/>
    </source>
</evidence>
<evidence type="ECO:0000256" key="12">
    <source>
        <dbReference type="PROSITE-ProRule" id="PRU00023"/>
    </source>
</evidence>
<evidence type="ECO:0000256" key="13">
    <source>
        <dbReference type="PROSITE-ProRule" id="PRU10141"/>
    </source>
</evidence>
<feature type="binding site" evidence="13">
    <location>
        <position position="647"/>
    </location>
    <ligand>
        <name>ATP</name>
        <dbReference type="ChEBI" id="CHEBI:30616"/>
    </ligand>
</feature>
<dbReference type="EC" id="2.7.11.1" evidence="2"/>
<evidence type="ECO:0000256" key="4">
    <source>
        <dbReference type="ARBA" id="ARBA00022679"/>
    </source>
</evidence>
<evidence type="ECO:0000313" key="17">
    <source>
        <dbReference type="Proteomes" id="UP000823561"/>
    </source>
</evidence>
<evidence type="ECO:0000256" key="14">
    <source>
        <dbReference type="SAM" id="MobiDB-lite"/>
    </source>
</evidence>
<sequence length="889" mass="99464">MDLKEDLEAVVSRLELGHWEEVDRPHNAESSTPLISACQRGLHRIMHTLLEHAADVTLCNQSNQTAMHVCHPKLQEELLLAMFRPLPPQAQLRQACWQGNLHLLQHWLAQNKCVDVNAPNRDGLTPLMLAVRDVDLFESLDISLPWEHNPLGVVEELLTASAHLEVCDHRGYSALQYAYEINCLLREELVQMIMDAHHRQAVMYLTLEMVDHEESSESISCCFTPCGVLEQTSGISESQLQCLDGGPLSEQHQINSQGWATGSRCGVYLLFVSHHKKIPKFTRSSPGTPREMRHADQVGRKENSRTKLLPKLDIMNTTMLRNTEPNGISAASWTDMSTKPVPPASPAPQSSLLSRSAPTIMEPFLGASSLLQVRTNIHNRLTNSKETDEWGQKARQKRQPERIEKEAVPVVDKGHWVERTLIGTIVIKRAWWIIRTHVCLSVQQTQDNPVCMHTDVNTETAQGDKDPQIDYADEAQAKQKVVCFENPSSEACRAEQSHSKSHSTTEDTPVYDVITENSHGVGVGTEPLLVPTVNVILSKDEHVTYGDKEEDEPLTDELMQCLVDELISLEEKEIETDHSENTRVDGHRKEAPLLTQQTFHKARGVVNMEGSYDDGAITWTKGEVLGRGAYGTVYCGLTSQGQLIAVKQVILDAMDKETADKEYGSLQREVDLLKSLHHTNIVGFLGTSLSESIISIFMEYVPGGSIASVLHRFGPLPERVFAIYTQQILEGVAYLHSNRIIHRDLKGNNIMLMPTGVVKLIDFGCARQLSHFNQTGSHGNLLKSAHGTPYWMAPEVINETGHGRKSDIWSVGCTVFEMATGKPPLTHMDKMAALFYIGARQGLMPSLPDNFSKHAKHFVQACLTSDQHLRPSAEQLLEHPFIMHGRWFD</sequence>
<dbReference type="Pfam" id="PF00069">
    <property type="entry name" value="Pkinase"/>
    <property type="match status" value="1"/>
</dbReference>
<dbReference type="Proteomes" id="UP000823561">
    <property type="component" value="Chromosome 3"/>
</dbReference>
<evidence type="ECO:0000256" key="9">
    <source>
        <dbReference type="ARBA" id="ARBA00048679"/>
    </source>
</evidence>
<keyword evidence="5 13" id="KW-0547">Nucleotide-binding</keyword>
<evidence type="ECO:0000256" key="10">
    <source>
        <dbReference type="ARBA" id="ARBA00069016"/>
    </source>
</evidence>
<evidence type="ECO:0000313" key="16">
    <source>
        <dbReference type="EMBL" id="KAG5283234.1"/>
    </source>
</evidence>
<dbReference type="SUPFAM" id="SSF48403">
    <property type="entry name" value="Ankyrin repeat"/>
    <property type="match status" value="1"/>
</dbReference>
<dbReference type="PANTHER" id="PTHR11584:SF369">
    <property type="entry name" value="MITOGEN-ACTIVATED PROTEIN KINASE KINASE KINASE 19-RELATED"/>
    <property type="match status" value="1"/>
</dbReference>
<gene>
    <name evidence="16" type="ORF">AALO_G00039860</name>
</gene>
<comment type="catalytic activity">
    <reaction evidence="8">
        <text>L-threonyl-[protein] + ATP = O-phospho-L-threonyl-[protein] + ADP + H(+)</text>
        <dbReference type="Rhea" id="RHEA:46608"/>
        <dbReference type="Rhea" id="RHEA-COMP:11060"/>
        <dbReference type="Rhea" id="RHEA-COMP:11605"/>
        <dbReference type="ChEBI" id="CHEBI:15378"/>
        <dbReference type="ChEBI" id="CHEBI:30013"/>
        <dbReference type="ChEBI" id="CHEBI:30616"/>
        <dbReference type="ChEBI" id="CHEBI:61977"/>
        <dbReference type="ChEBI" id="CHEBI:456216"/>
        <dbReference type="EC" id="2.7.11.1"/>
    </reaction>
</comment>
<feature type="repeat" description="ANK" evidence="12">
    <location>
        <begin position="29"/>
        <end position="61"/>
    </location>
</feature>
<dbReference type="GO" id="GO:0005524">
    <property type="term" value="F:ATP binding"/>
    <property type="evidence" value="ECO:0007669"/>
    <property type="project" value="UniProtKB-UniRule"/>
</dbReference>
<name>A0AAV6H773_9TELE</name>
<evidence type="ECO:0000256" key="2">
    <source>
        <dbReference type="ARBA" id="ARBA00012513"/>
    </source>
</evidence>
<dbReference type="EMBL" id="JADWDJ010000003">
    <property type="protein sequence ID" value="KAG5283234.1"/>
    <property type="molecule type" value="Genomic_DNA"/>
</dbReference>
<evidence type="ECO:0000256" key="8">
    <source>
        <dbReference type="ARBA" id="ARBA00047899"/>
    </source>
</evidence>
<dbReference type="PROSITE" id="PS50011">
    <property type="entry name" value="PROTEIN_KINASE_DOM"/>
    <property type="match status" value="1"/>
</dbReference>
<dbReference type="InterPro" id="IPR002110">
    <property type="entry name" value="Ankyrin_rpt"/>
</dbReference>
<evidence type="ECO:0000256" key="3">
    <source>
        <dbReference type="ARBA" id="ARBA00022527"/>
    </source>
</evidence>
<dbReference type="InterPro" id="IPR036770">
    <property type="entry name" value="Ankyrin_rpt-contain_sf"/>
</dbReference>
<proteinExistence type="inferred from homology"/>
<feature type="region of interest" description="Disordered" evidence="14">
    <location>
        <begin position="331"/>
        <end position="352"/>
    </location>
</feature>
<evidence type="ECO:0000256" key="7">
    <source>
        <dbReference type="ARBA" id="ARBA00022840"/>
    </source>
</evidence>
<evidence type="ECO:0000256" key="11">
    <source>
        <dbReference type="ARBA" id="ARBA00080573"/>
    </source>
</evidence>
<dbReference type="PROSITE" id="PS50088">
    <property type="entry name" value="ANK_REPEAT"/>
    <property type="match status" value="1"/>
</dbReference>
<feature type="compositionally biased region" description="Basic and acidic residues" evidence="14">
    <location>
        <begin position="290"/>
        <end position="302"/>
    </location>
</feature>
<comment type="catalytic activity">
    <reaction evidence="9">
        <text>L-seryl-[protein] + ATP = O-phospho-L-seryl-[protein] + ADP + H(+)</text>
        <dbReference type="Rhea" id="RHEA:17989"/>
        <dbReference type="Rhea" id="RHEA-COMP:9863"/>
        <dbReference type="Rhea" id="RHEA-COMP:11604"/>
        <dbReference type="ChEBI" id="CHEBI:15378"/>
        <dbReference type="ChEBI" id="CHEBI:29999"/>
        <dbReference type="ChEBI" id="CHEBI:30616"/>
        <dbReference type="ChEBI" id="CHEBI:83421"/>
        <dbReference type="ChEBI" id="CHEBI:456216"/>
        <dbReference type="EC" id="2.7.11.1"/>
    </reaction>
</comment>
<dbReference type="SMART" id="SM00220">
    <property type="entry name" value="S_TKc"/>
    <property type="match status" value="1"/>
</dbReference>
<dbReference type="InterPro" id="IPR017441">
    <property type="entry name" value="Protein_kinase_ATP_BS"/>
</dbReference>
<dbReference type="InterPro" id="IPR000719">
    <property type="entry name" value="Prot_kinase_dom"/>
</dbReference>
<dbReference type="PROSITE" id="PS00107">
    <property type="entry name" value="PROTEIN_KINASE_ATP"/>
    <property type="match status" value="1"/>
</dbReference>
<keyword evidence="7 13" id="KW-0067">ATP-binding</keyword>
<dbReference type="FunFam" id="1.10.510.10:FF:000331">
    <property type="entry name" value="Mitogen-activated protein kinase kinase kinase 19"/>
    <property type="match status" value="1"/>
</dbReference>
<feature type="region of interest" description="Disordered" evidence="14">
    <location>
        <begin position="280"/>
        <end position="302"/>
    </location>
</feature>
<feature type="domain" description="Protein kinase" evidence="15">
    <location>
        <begin position="619"/>
        <end position="882"/>
    </location>
</feature>
<dbReference type="InterPro" id="IPR008271">
    <property type="entry name" value="Ser/Thr_kinase_AS"/>
</dbReference>
<dbReference type="Gene3D" id="1.25.40.20">
    <property type="entry name" value="Ankyrin repeat-containing domain"/>
    <property type="match status" value="2"/>
</dbReference>
<accession>A0AAV6H773</accession>
<dbReference type="PROSITE" id="PS00108">
    <property type="entry name" value="PROTEIN_KINASE_ST"/>
    <property type="match status" value="1"/>
</dbReference>
<keyword evidence="4" id="KW-0808">Transferase</keyword>
<comment type="similarity">
    <text evidence="1">Belongs to the protein kinase superfamily. STE Ser/Thr protein kinase family. STE20 subfamily.</text>
</comment>
<keyword evidence="3" id="KW-0723">Serine/threonine-protein kinase</keyword>